<evidence type="ECO:0000313" key="2">
    <source>
        <dbReference type="EMBL" id="MCL1117389.1"/>
    </source>
</evidence>
<organism evidence="2 3">
    <name type="scientific">Shewanella aestuarii</name>
    <dbReference type="NCBI Taxonomy" id="1028752"/>
    <lineage>
        <taxon>Bacteria</taxon>
        <taxon>Pseudomonadati</taxon>
        <taxon>Pseudomonadota</taxon>
        <taxon>Gammaproteobacteria</taxon>
        <taxon>Alteromonadales</taxon>
        <taxon>Shewanellaceae</taxon>
        <taxon>Shewanella</taxon>
    </lineage>
</organism>
<proteinExistence type="predicted"/>
<dbReference type="Proteomes" id="UP001203212">
    <property type="component" value="Unassembled WGS sequence"/>
</dbReference>
<feature type="chain" id="PRO_5045838384" evidence="1">
    <location>
        <begin position="21"/>
        <end position="223"/>
    </location>
</feature>
<protein>
    <submittedName>
        <fullName evidence="2">Uncharacterized protein</fullName>
    </submittedName>
</protein>
<feature type="signal peptide" evidence="1">
    <location>
        <begin position="1"/>
        <end position="20"/>
    </location>
</feature>
<keyword evidence="1" id="KW-0732">Signal</keyword>
<evidence type="ECO:0000313" key="3">
    <source>
        <dbReference type="Proteomes" id="UP001203212"/>
    </source>
</evidence>
<dbReference type="EMBL" id="JAKILK010000004">
    <property type="protein sequence ID" value="MCL1117389.1"/>
    <property type="molecule type" value="Genomic_DNA"/>
</dbReference>
<evidence type="ECO:0000256" key="1">
    <source>
        <dbReference type="SAM" id="SignalP"/>
    </source>
</evidence>
<reference evidence="2 3" key="1">
    <citation type="submission" date="2022-01" db="EMBL/GenBank/DDBJ databases">
        <title>Whole genome-based taxonomy of the Shewanellaceae.</title>
        <authorList>
            <person name="Martin-Rodriguez A.J."/>
        </authorList>
    </citation>
    <scope>NUCLEOTIDE SEQUENCE [LARGE SCALE GENOMIC DNA]</scope>
    <source>
        <strain evidence="2 3">JCM 17801</strain>
    </source>
</reference>
<accession>A0ABT0L108</accession>
<keyword evidence="3" id="KW-1185">Reference proteome</keyword>
<name>A0ABT0L108_9GAMM</name>
<sequence length="223" mass="24931">MKKIVISSVALSLVAYLYFAESDTETTITVANTENTSVSKNKPSLNQQNLIETVQIPVDSTPQSTIIQDVNDGNNDDFFRQLNHLTEQNFYSADQFTSAFLNEDGEVSSVALEDTFNIIDFKQLIERVDSIEKTDNASLRESTLLDSIYKLEDVQIYSESYSCAGKICLVSFDFEGNDENVSALSQFTSNYSFSNIVEGDNGVKKFKAVYIETDDPSTLMLSY</sequence>
<gene>
    <name evidence="2" type="ORF">L2689_09060</name>
</gene>
<dbReference type="RefSeq" id="WP_188840967.1">
    <property type="nucleotide sequence ID" value="NZ_BMOT01000004.1"/>
</dbReference>
<comment type="caution">
    <text evidence="2">The sequence shown here is derived from an EMBL/GenBank/DDBJ whole genome shotgun (WGS) entry which is preliminary data.</text>
</comment>